<gene>
    <name evidence="2" type="ORF">DDJHKDJF_00001</name>
    <name evidence="1" type="ORF">MGFAJANB_00001</name>
</gene>
<accession>A0A7G9YQR9</accession>
<protein>
    <submittedName>
        <fullName evidence="2">Uncharacterized protein</fullName>
    </submittedName>
</protein>
<name>A0A7G9YQR9_9EURY</name>
<dbReference type="EMBL" id="MT631066">
    <property type="protein sequence ID" value="QNO45071.1"/>
    <property type="molecule type" value="Genomic_DNA"/>
</dbReference>
<proteinExistence type="predicted"/>
<evidence type="ECO:0000313" key="1">
    <source>
        <dbReference type="EMBL" id="QNO45071.1"/>
    </source>
</evidence>
<sequence>MYSANCTMHERSYFSNPPTLLMRNSRIFSSSVFPLRSPIPRNVRLDQFAPYQNPASADETLSPKSSWICVSMFFAPSSLNADTIFGMLYGSHASANGTAKPSVSHILTVQSGSIAMISLTSGYTKPGISARVTSSRCARVRSP</sequence>
<evidence type="ECO:0000313" key="2">
    <source>
        <dbReference type="EMBL" id="QNO50353.1"/>
    </source>
</evidence>
<dbReference type="EMBL" id="MT631431">
    <property type="protein sequence ID" value="QNO50353.1"/>
    <property type="molecule type" value="Genomic_DNA"/>
</dbReference>
<reference evidence="2" key="1">
    <citation type="submission" date="2020-06" db="EMBL/GenBank/DDBJ databases">
        <title>Unique genomic features of the anaerobic methanotrophic archaea.</title>
        <authorList>
            <person name="Chadwick G.L."/>
            <person name="Skennerton C.T."/>
            <person name="Laso-Perez R."/>
            <person name="Leu A.O."/>
            <person name="Speth D.R."/>
            <person name="Yu H."/>
            <person name="Morgan-Lang C."/>
            <person name="Hatzenpichler R."/>
            <person name="Goudeau D."/>
            <person name="Malmstrom R."/>
            <person name="Brazelton W.J."/>
            <person name="Woyke T."/>
            <person name="Hallam S.J."/>
            <person name="Tyson G.W."/>
            <person name="Wegener G."/>
            <person name="Boetius A."/>
            <person name="Orphan V."/>
        </authorList>
    </citation>
    <scope>NUCLEOTIDE SEQUENCE</scope>
</reference>
<dbReference type="AlphaFoldDB" id="A0A7G9YQR9"/>
<organism evidence="2">
    <name type="scientific">Candidatus Methanogaster sp. ANME-2c ERB4</name>
    <dbReference type="NCBI Taxonomy" id="2759911"/>
    <lineage>
        <taxon>Archaea</taxon>
        <taxon>Methanobacteriati</taxon>
        <taxon>Methanobacteriota</taxon>
        <taxon>Stenosarchaea group</taxon>
        <taxon>Methanomicrobia</taxon>
        <taxon>Methanosarcinales</taxon>
        <taxon>ANME-2 cluster</taxon>
        <taxon>Candidatus Methanogasteraceae</taxon>
        <taxon>Candidatus Methanogaster</taxon>
    </lineage>
</organism>